<dbReference type="EMBL" id="KN727205">
    <property type="protein sequence ID" value="KIH66234.1"/>
    <property type="molecule type" value="Genomic_DNA"/>
</dbReference>
<organism evidence="2 3">
    <name type="scientific">Ancylostoma duodenale</name>
    <dbReference type="NCBI Taxonomy" id="51022"/>
    <lineage>
        <taxon>Eukaryota</taxon>
        <taxon>Metazoa</taxon>
        <taxon>Ecdysozoa</taxon>
        <taxon>Nematoda</taxon>
        <taxon>Chromadorea</taxon>
        <taxon>Rhabditida</taxon>
        <taxon>Rhabditina</taxon>
        <taxon>Rhabditomorpha</taxon>
        <taxon>Strongyloidea</taxon>
        <taxon>Ancylostomatidae</taxon>
        <taxon>Ancylostomatinae</taxon>
        <taxon>Ancylostoma</taxon>
    </lineage>
</organism>
<name>A0A0C2H3W3_9BILA</name>
<gene>
    <name evidence="2" type="ORF">ANCDUO_03436</name>
</gene>
<reference evidence="2 3" key="1">
    <citation type="submission" date="2013-12" db="EMBL/GenBank/DDBJ databases">
        <title>Draft genome of the parsitic nematode Ancylostoma duodenale.</title>
        <authorList>
            <person name="Mitreva M."/>
        </authorList>
    </citation>
    <scope>NUCLEOTIDE SEQUENCE [LARGE SCALE GENOMIC DNA]</scope>
    <source>
        <strain evidence="2 3">Zhejiang</strain>
    </source>
</reference>
<dbReference type="OrthoDB" id="125363at2759"/>
<evidence type="ECO:0000313" key="2">
    <source>
        <dbReference type="EMBL" id="KIH66234.1"/>
    </source>
</evidence>
<dbReference type="Pfam" id="PF01833">
    <property type="entry name" value="TIG"/>
    <property type="match status" value="1"/>
</dbReference>
<dbReference type="InterPro" id="IPR002909">
    <property type="entry name" value="IPT_dom"/>
</dbReference>
<protein>
    <submittedName>
        <fullName evidence="2">IPT/TIG domain protein</fullName>
    </submittedName>
</protein>
<dbReference type="SMART" id="SM00429">
    <property type="entry name" value="IPT"/>
    <property type="match status" value="1"/>
</dbReference>
<sequence length="123" mass="13777">MKKAQGFQDTVKCAPMRLSYLDALPNVTVPLEFVQGEDFSPTSGPTEGGTEITIYGRDLGSAIEDVKDRVFVAGSRCSVISYEISKKIVCRVEKVCLQLLDCFYVTNFIYAFIFREVLLVRYG</sequence>
<feature type="domain" description="IPT/TIG" evidence="1">
    <location>
        <begin position="24"/>
        <end position="111"/>
    </location>
</feature>
<dbReference type="InterPro" id="IPR013783">
    <property type="entry name" value="Ig-like_fold"/>
</dbReference>
<keyword evidence="3" id="KW-1185">Reference proteome</keyword>
<evidence type="ECO:0000313" key="3">
    <source>
        <dbReference type="Proteomes" id="UP000054047"/>
    </source>
</evidence>
<dbReference type="Gene3D" id="2.60.40.10">
    <property type="entry name" value="Immunoglobulins"/>
    <property type="match status" value="1"/>
</dbReference>
<accession>A0A0C2H3W3</accession>
<dbReference type="SUPFAM" id="SSF81296">
    <property type="entry name" value="E set domains"/>
    <property type="match status" value="1"/>
</dbReference>
<dbReference type="Proteomes" id="UP000054047">
    <property type="component" value="Unassembled WGS sequence"/>
</dbReference>
<dbReference type="AlphaFoldDB" id="A0A0C2H3W3"/>
<dbReference type="InterPro" id="IPR014756">
    <property type="entry name" value="Ig_E-set"/>
</dbReference>
<evidence type="ECO:0000259" key="1">
    <source>
        <dbReference type="SMART" id="SM00429"/>
    </source>
</evidence>
<proteinExistence type="predicted"/>